<feature type="repeat" description="WD" evidence="6">
    <location>
        <begin position="162"/>
        <end position="196"/>
    </location>
</feature>
<evidence type="ECO:0000313" key="8">
    <source>
        <dbReference type="EMBL" id="CAF5050177.1"/>
    </source>
</evidence>
<reference evidence="8" key="1">
    <citation type="submission" date="2021-02" db="EMBL/GenBank/DDBJ databases">
        <authorList>
            <person name="Nowell W R."/>
        </authorList>
    </citation>
    <scope>NUCLEOTIDE SEQUENCE</scope>
</reference>
<dbReference type="PROSITE" id="PS50294">
    <property type="entry name" value="WD_REPEATS_REGION"/>
    <property type="match status" value="2"/>
</dbReference>
<dbReference type="AlphaFoldDB" id="A0A8S3E2N5"/>
<dbReference type="EMBL" id="CAJOBH010225893">
    <property type="protein sequence ID" value="CAF5050177.1"/>
    <property type="molecule type" value="Genomic_DNA"/>
</dbReference>
<dbReference type="InterPro" id="IPR059104">
    <property type="entry name" value="Beta-prop_EIPR1-like"/>
</dbReference>
<dbReference type="Gene3D" id="2.130.10.10">
    <property type="entry name" value="YVTN repeat-like/Quinoprotein amine dehydrogenase"/>
    <property type="match status" value="1"/>
</dbReference>
<dbReference type="GO" id="GO:0005634">
    <property type="term" value="C:nucleus"/>
    <property type="evidence" value="ECO:0007669"/>
    <property type="project" value="UniProtKB-SubCell"/>
</dbReference>
<dbReference type="SUPFAM" id="SSF50978">
    <property type="entry name" value="WD40 repeat-like"/>
    <property type="match status" value="1"/>
</dbReference>
<dbReference type="InterPro" id="IPR050459">
    <property type="entry name" value="WD_repeat_RBAP46/RBAP48/MSI1"/>
</dbReference>
<feature type="repeat" description="WD" evidence="6">
    <location>
        <begin position="15"/>
        <end position="57"/>
    </location>
</feature>
<evidence type="ECO:0000256" key="1">
    <source>
        <dbReference type="ARBA" id="ARBA00004123"/>
    </source>
</evidence>
<keyword evidence="5" id="KW-0539">Nucleus</keyword>
<protein>
    <recommendedName>
        <fullName evidence="7">EIPR1-like beta-propeller domain-containing protein</fullName>
    </recommendedName>
</protein>
<dbReference type="Pfam" id="PF23609">
    <property type="entry name" value="Beta-prop_EIPR1"/>
    <property type="match status" value="1"/>
</dbReference>
<dbReference type="Pfam" id="PF00400">
    <property type="entry name" value="WD40"/>
    <property type="match status" value="1"/>
</dbReference>
<gene>
    <name evidence="8" type="ORF">BYL167_LOCUS57977</name>
</gene>
<keyword evidence="4" id="KW-0677">Repeat</keyword>
<name>A0A8S3E2N5_9BILA</name>
<evidence type="ECO:0000259" key="7">
    <source>
        <dbReference type="Pfam" id="PF23609"/>
    </source>
</evidence>
<dbReference type="InterPro" id="IPR015943">
    <property type="entry name" value="WD40/YVTN_repeat-like_dom_sf"/>
</dbReference>
<comment type="subcellular location">
    <subcellularLocation>
        <location evidence="1">Nucleus</location>
    </subcellularLocation>
</comment>
<feature type="repeat" description="WD" evidence="6">
    <location>
        <begin position="61"/>
        <end position="103"/>
    </location>
</feature>
<evidence type="ECO:0000256" key="6">
    <source>
        <dbReference type="PROSITE-ProRule" id="PRU00221"/>
    </source>
</evidence>
<dbReference type="PANTHER" id="PTHR22850">
    <property type="entry name" value="WD40 REPEAT FAMILY"/>
    <property type="match status" value="1"/>
</dbReference>
<dbReference type="PROSITE" id="PS00678">
    <property type="entry name" value="WD_REPEATS_1"/>
    <property type="match status" value="1"/>
</dbReference>
<feature type="domain" description="EIPR1-like beta-propeller" evidence="7">
    <location>
        <begin position="10"/>
        <end position="137"/>
    </location>
</feature>
<organism evidence="8 9">
    <name type="scientific">Rotaria magnacalcarata</name>
    <dbReference type="NCBI Taxonomy" id="392030"/>
    <lineage>
        <taxon>Eukaryota</taxon>
        <taxon>Metazoa</taxon>
        <taxon>Spiralia</taxon>
        <taxon>Gnathifera</taxon>
        <taxon>Rotifera</taxon>
        <taxon>Eurotatoria</taxon>
        <taxon>Bdelloidea</taxon>
        <taxon>Philodinida</taxon>
        <taxon>Philodinidae</taxon>
        <taxon>Rotaria</taxon>
    </lineage>
</organism>
<comment type="caution">
    <text evidence="8">The sequence shown here is derived from an EMBL/GenBank/DDBJ whole genome shotgun (WGS) entry which is preliminary data.</text>
</comment>
<dbReference type="PRINTS" id="PR00320">
    <property type="entry name" value="GPROTEINBRPT"/>
</dbReference>
<dbReference type="Proteomes" id="UP000681967">
    <property type="component" value="Unassembled WGS sequence"/>
</dbReference>
<proteinExistence type="inferred from homology"/>
<keyword evidence="3 6" id="KW-0853">WD repeat</keyword>
<evidence type="ECO:0000256" key="5">
    <source>
        <dbReference type="ARBA" id="ARBA00023242"/>
    </source>
</evidence>
<dbReference type="InterPro" id="IPR036322">
    <property type="entry name" value="WD40_repeat_dom_sf"/>
</dbReference>
<dbReference type="InterPro" id="IPR001680">
    <property type="entry name" value="WD40_rpt"/>
</dbReference>
<evidence type="ECO:0000256" key="3">
    <source>
        <dbReference type="ARBA" id="ARBA00022574"/>
    </source>
</evidence>
<dbReference type="InterPro" id="IPR019775">
    <property type="entry name" value="WD40_repeat_CS"/>
</dbReference>
<sequence length="223" mass="24850">MQPKEGKNLDALSIYTGHSMVVEDVAWHCSHPTIFGSVGDDQKLMIWDTRSNNYGKASHIVDAHAAEVNCIAFNPFSEYVLLTGSADKTLALWDLRNLKVKLATFESHKDEIFQAQWSPQNETIFASSGSDRRLHIWDLSRINQTQSPTEAEDGPPELLFIHGGHAAKISDFSWNPNEPFVICSVSEDNMAQVWQIAEHVYNDDIGIEALSGDRGEIPPPTTT</sequence>
<dbReference type="InterPro" id="IPR020472">
    <property type="entry name" value="WD40_PAC1"/>
</dbReference>
<accession>A0A8S3E2N5</accession>
<comment type="similarity">
    <text evidence="2">Belongs to the WD repeat RBAP46/RBAP48/MSI1 family.</text>
</comment>
<feature type="repeat" description="WD" evidence="6">
    <location>
        <begin position="105"/>
        <end position="147"/>
    </location>
</feature>
<feature type="non-terminal residue" evidence="8">
    <location>
        <position position="1"/>
    </location>
</feature>
<evidence type="ECO:0000256" key="2">
    <source>
        <dbReference type="ARBA" id="ARBA00009341"/>
    </source>
</evidence>
<dbReference type="SMART" id="SM00320">
    <property type="entry name" value="WD40"/>
    <property type="match status" value="4"/>
</dbReference>
<evidence type="ECO:0000313" key="9">
    <source>
        <dbReference type="Proteomes" id="UP000681967"/>
    </source>
</evidence>
<dbReference type="PROSITE" id="PS50082">
    <property type="entry name" value="WD_REPEATS_2"/>
    <property type="match status" value="4"/>
</dbReference>
<evidence type="ECO:0000256" key="4">
    <source>
        <dbReference type="ARBA" id="ARBA00022737"/>
    </source>
</evidence>